<dbReference type="STRING" id="1120995.SAMN02745245_00920"/>
<dbReference type="OrthoDB" id="9792792at2"/>
<dbReference type="Gene3D" id="3.40.1390.30">
    <property type="entry name" value="NIF3 (NGG1p interacting factor 3)-like"/>
    <property type="match status" value="2"/>
</dbReference>
<dbReference type="PANTHER" id="PTHR13799:SF14">
    <property type="entry name" value="GTP CYCLOHYDROLASE 1 TYPE 2 HOMOLOG"/>
    <property type="match status" value="1"/>
</dbReference>
<reference evidence="5 6" key="1">
    <citation type="submission" date="2016-11" db="EMBL/GenBank/DDBJ databases">
        <authorList>
            <person name="Jaros S."/>
            <person name="Januszkiewicz K."/>
            <person name="Wedrychowicz H."/>
        </authorList>
    </citation>
    <scope>NUCLEOTIDE SEQUENCE [LARGE SCALE GENOMIC DNA]</scope>
    <source>
        <strain evidence="5 6">DSM 21120</strain>
    </source>
</reference>
<evidence type="ECO:0000313" key="6">
    <source>
        <dbReference type="Proteomes" id="UP000184032"/>
    </source>
</evidence>
<feature type="binding site" evidence="4">
    <location>
        <position position="67"/>
    </location>
    <ligand>
        <name>a divalent metal cation</name>
        <dbReference type="ChEBI" id="CHEBI:60240"/>
        <label>1</label>
    </ligand>
</feature>
<keyword evidence="3 4" id="KW-0479">Metal-binding</keyword>
<dbReference type="Proteomes" id="UP000184032">
    <property type="component" value="Unassembled WGS sequence"/>
</dbReference>
<feature type="binding site" evidence="4">
    <location>
        <position position="66"/>
    </location>
    <ligand>
        <name>a divalent metal cation</name>
        <dbReference type="ChEBI" id="CHEBI:60240"/>
        <label>1</label>
    </ligand>
</feature>
<feature type="binding site" evidence="4">
    <location>
        <position position="224"/>
    </location>
    <ligand>
        <name>a divalent metal cation</name>
        <dbReference type="ChEBI" id="CHEBI:60240"/>
        <label>1</label>
    </ligand>
</feature>
<evidence type="ECO:0000256" key="4">
    <source>
        <dbReference type="PIRSR" id="PIRSR602678-1"/>
    </source>
</evidence>
<evidence type="ECO:0000256" key="3">
    <source>
        <dbReference type="ARBA" id="ARBA00022723"/>
    </source>
</evidence>
<feature type="binding site" evidence="4">
    <location>
        <position position="228"/>
    </location>
    <ligand>
        <name>a divalent metal cation</name>
        <dbReference type="ChEBI" id="CHEBI:60240"/>
        <label>1</label>
    </ligand>
</feature>
<sequence length="264" mass="30062">MQYRVEEIVNYVELWAKREYEESWDNSGAQIYFKDEKVENVVVSLDLFDEVVDMAIEKNAKLIITHHPMFFSSIKSIDNGDYVGKNIIKAIKNDISIYSAHTTLDIAEGGVNDLLCSLLKLEGVKGLYRTENGFYLGKTGYLKKKISLEDFVELLKISLNTKNIKIYGKKTNFVEQVSLCGGSGSDFISLASEEKSDVYITGDIKYHDGQLAYEEGITLIDVGHFNGEKIIVNEIKKYLKNKFEINIYPIIKNNYEISFDDIGK</sequence>
<dbReference type="GO" id="GO:0005737">
    <property type="term" value="C:cytoplasm"/>
    <property type="evidence" value="ECO:0007669"/>
    <property type="project" value="TreeGrafter"/>
</dbReference>
<protein>
    <recommendedName>
        <fullName evidence="2">GTP cyclohydrolase 1 type 2 homolog</fullName>
    </recommendedName>
</protein>
<evidence type="ECO:0000313" key="5">
    <source>
        <dbReference type="EMBL" id="SHH25967.1"/>
    </source>
</evidence>
<dbReference type="FunFam" id="3.40.1390.30:FF:000001">
    <property type="entry name" value="GTP cyclohydrolase 1 type 2"/>
    <property type="match status" value="1"/>
</dbReference>
<accession>A0A1M5RI06</accession>
<evidence type="ECO:0000256" key="1">
    <source>
        <dbReference type="ARBA" id="ARBA00006964"/>
    </source>
</evidence>
<keyword evidence="6" id="KW-1185">Reference proteome</keyword>
<dbReference type="SUPFAM" id="SSF102705">
    <property type="entry name" value="NIF3 (NGG1p interacting factor 3)-like"/>
    <property type="match status" value="1"/>
</dbReference>
<organism evidence="5 6">
    <name type="scientific">Anaerosphaera aminiphila DSM 21120</name>
    <dbReference type="NCBI Taxonomy" id="1120995"/>
    <lineage>
        <taxon>Bacteria</taxon>
        <taxon>Bacillati</taxon>
        <taxon>Bacillota</taxon>
        <taxon>Tissierellia</taxon>
        <taxon>Tissierellales</taxon>
        <taxon>Peptoniphilaceae</taxon>
        <taxon>Anaerosphaera</taxon>
    </lineage>
</organism>
<dbReference type="RefSeq" id="WP_073184192.1">
    <property type="nucleotide sequence ID" value="NZ_FQXI01000005.1"/>
</dbReference>
<dbReference type="GO" id="GO:0046872">
    <property type="term" value="F:metal ion binding"/>
    <property type="evidence" value="ECO:0007669"/>
    <property type="project" value="UniProtKB-KW"/>
</dbReference>
<name>A0A1M5RI06_9FIRM</name>
<proteinExistence type="inferred from homology"/>
<comment type="similarity">
    <text evidence="1">Belongs to the GTP cyclohydrolase I type 2/NIF3 family.</text>
</comment>
<gene>
    <name evidence="5" type="ORF">SAMN02745245_00920</name>
</gene>
<dbReference type="NCBIfam" id="TIGR00486">
    <property type="entry name" value="YbgI_SA1388"/>
    <property type="match status" value="1"/>
</dbReference>
<dbReference type="InterPro" id="IPR036069">
    <property type="entry name" value="DUF34/NIF3_sf"/>
</dbReference>
<dbReference type="PANTHER" id="PTHR13799">
    <property type="entry name" value="NGG1 INTERACTING FACTOR 3"/>
    <property type="match status" value="1"/>
</dbReference>
<feature type="binding site" evidence="4">
    <location>
        <position position="105"/>
    </location>
    <ligand>
        <name>a divalent metal cation</name>
        <dbReference type="ChEBI" id="CHEBI:60240"/>
        <label>1</label>
    </ligand>
</feature>
<dbReference type="AlphaFoldDB" id="A0A1M5RI06"/>
<dbReference type="InterPro" id="IPR002678">
    <property type="entry name" value="DUF34/NIF3"/>
</dbReference>
<dbReference type="EMBL" id="FQXI01000005">
    <property type="protein sequence ID" value="SHH25967.1"/>
    <property type="molecule type" value="Genomic_DNA"/>
</dbReference>
<dbReference type="Pfam" id="PF01784">
    <property type="entry name" value="DUF34_NIF3"/>
    <property type="match status" value="1"/>
</dbReference>
<evidence type="ECO:0000256" key="2">
    <source>
        <dbReference type="ARBA" id="ARBA00022112"/>
    </source>
</evidence>